<dbReference type="NCBIfam" id="TIGR01498">
    <property type="entry name" value="folK"/>
    <property type="match status" value="1"/>
</dbReference>
<dbReference type="PANTHER" id="PTHR43071">
    <property type="entry name" value="2-AMINO-4-HYDROXY-6-HYDROXYMETHYLDIHYDROPTERIDINE PYROPHOSPHOKINASE"/>
    <property type="match status" value="1"/>
</dbReference>
<keyword evidence="15" id="KW-1185">Reference proteome</keyword>
<name>A0ABQ3I9L7_9BACT</name>
<evidence type="ECO:0000256" key="2">
    <source>
        <dbReference type="ARBA" id="ARBA00005810"/>
    </source>
</evidence>
<evidence type="ECO:0000256" key="3">
    <source>
        <dbReference type="ARBA" id="ARBA00013253"/>
    </source>
</evidence>
<evidence type="ECO:0000313" key="14">
    <source>
        <dbReference type="EMBL" id="GHE75675.1"/>
    </source>
</evidence>
<evidence type="ECO:0000256" key="7">
    <source>
        <dbReference type="ARBA" id="ARBA00022777"/>
    </source>
</evidence>
<comment type="pathway">
    <text evidence="1">Cofactor biosynthesis; tetrahydrofolate biosynthesis; 2-amino-4-hydroxy-6-hydroxymethyl-7,8-dihydropteridine diphosphate from 7,8-dihydroneopterin triphosphate: step 4/4.</text>
</comment>
<gene>
    <name evidence="14" type="primary">folK</name>
    <name evidence="14" type="ORF">GCM10011340_35750</name>
</gene>
<evidence type="ECO:0000256" key="6">
    <source>
        <dbReference type="ARBA" id="ARBA00022741"/>
    </source>
</evidence>
<evidence type="ECO:0000256" key="4">
    <source>
        <dbReference type="ARBA" id="ARBA00016218"/>
    </source>
</evidence>
<protein>
    <recommendedName>
        <fullName evidence="4">2-amino-4-hydroxy-6-hydroxymethyldihydropteridine pyrophosphokinase</fullName>
        <ecNumber evidence="3">2.7.6.3</ecNumber>
    </recommendedName>
    <alternativeName>
        <fullName evidence="11">6-hydroxymethyl-7,8-dihydropterin pyrophosphokinase</fullName>
    </alternativeName>
    <alternativeName>
        <fullName evidence="12">7,8-dihydro-6-hydroxymethylpterin-pyrophosphokinase</fullName>
    </alternativeName>
</protein>
<accession>A0ABQ3I9L7</accession>
<feature type="domain" description="7,8-dihydro-6-hydroxymethylpterin-pyrophosphokinase" evidence="13">
    <location>
        <begin position="5"/>
        <end position="132"/>
    </location>
</feature>
<dbReference type="Gene3D" id="3.30.70.560">
    <property type="entry name" value="7,8-Dihydro-6-hydroxymethylpterin-pyrophosphokinase HPPK"/>
    <property type="match status" value="1"/>
</dbReference>
<proteinExistence type="inferred from homology"/>
<evidence type="ECO:0000256" key="5">
    <source>
        <dbReference type="ARBA" id="ARBA00022679"/>
    </source>
</evidence>
<keyword evidence="9" id="KW-0289">Folate biosynthesis</keyword>
<comment type="function">
    <text evidence="10">Catalyzes the transfer of pyrophosphate from adenosine triphosphate (ATP) to 6-hydroxymethyl-7,8-dihydropterin, an enzymatic step in folate biosynthesis pathway.</text>
</comment>
<keyword evidence="7" id="KW-0418">Kinase</keyword>
<evidence type="ECO:0000256" key="8">
    <source>
        <dbReference type="ARBA" id="ARBA00022840"/>
    </source>
</evidence>
<reference evidence="15" key="1">
    <citation type="journal article" date="2019" name="Int. J. Syst. Evol. Microbiol.">
        <title>The Global Catalogue of Microorganisms (GCM) 10K type strain sequencing project: providing services to taxonomists for standard genome sequencing and annotation.</title>
        <authorList>
            <consortium name="The Broad Institute Genomics Platform"/>
            <consortium name="The Broad Institute Genome Sequencing Center for Infectious Disease"/>
            <person name="Wu L."/>
            <person name="Ma J."/>
        </authorList>
    </citation>
    <scope>NUCLEOTIDE SEQUENCE [LARGE SCALE GENOMIC DNA]</scope>
    <source>
        <strain evidence="15">CGMCC 1.15111</strain>
    </source>
</reference>
<dbReference type="Pfam" id="PF01288">
    <property type="entry name" value="HPPK"/>
    <property type="match status" value="1"/>
</dbReference>
<evidence type="ECO:0000256" key="11">
    <source>
        <dbReference type="ARBA" id="ARBA00029766"/>
    </source>
</evidence>
<dbReference type="EC" id="2.7.6.3" evidence="3"/>
<evidence type="ECO:0000313" key="15">
    <source>
        <dbReference type="Proteomes" id="UP000658258"/>
    </source>
</evidence>
<dbReference type="InterPro" id="IPR035907">
    <property type="entry name" value="Hppk_sf"/>
</dbReference>
<comment type="similarity">
    <text evidence="2">Belongs to the HPPK family.</text>
</comment>
<sequence length="164" mass="18873">MSGIYLLLGSNIGRRAKNLERAREMIVSHGITIKKESEIYETAAWGNEDQEDFLNQVIEVETSKSPQRLLKISQLIENEMGRVRYEKWGKRLIDIDLLYFNDLVFQEADLTLPHPGIADRRFTLIPLVEIAPDFVHPELQKTQHELLNDCPDTLEVKAFAPQQG</sequence>
<organism evidence="14 15">
    <name type="scientific">Roseivirga thermotolerans</name>
    <dbReference type="NCBI Taxonomy" id="1758176"/>
    <lineage>
        <taxon>Bacteria</taxon>
        <taxon>Pseudomonadati</taxon>
        <taxon>Bacteroidota</taxon>
        <taxon>Cytophagia</taxon>
        <taxon>Cytophagales</taxon>
        <taxon>Roseivirgaceae</taxon>
        <taxon>Roseivirga</taxon>
    </lineage>
</organism>
<evidence type="ECO:0000256" key="9">
    <source>
        <dbReference type="ARBA" id="ARBA00022909"/>
    </source>
</evidence>
<evidence type="ECO:0000259" key="13">
    <source>
        <dbReference type="Pfam" id="PF01288"/>
    </source>
</evidence>
<evidence type="ECO:0000256" key="1">
    <source>
        <dbReference type="ARBA" id="ARBA00005051"/>
    </source>
</evidence>
<dbReference type="RefSeq" id="WP_189631687.1">
    <property type="nucleotide sequence ID" value="NZ_BNAG01000006.1"/>
</dbReference>
<evidence type="ECO:0000256" key="10">
    <source>
        <dbReference type="ARBA" id="ARBA00029409"/>
    </source>
</evidence>
<comment type="caution">
    <text evidence="14">The sequence shown here is derived from an EMBL/GenBank/DDBJ whole genome shotgun (WGS) entry which is preliminary data.</text>
</comment>
<keyword evidence="5" id="KW-0808">Transferase</keyword>
<dbReference type="EMBL" id="BNAG01000006">
    <property type="protein sequence ID" value="GHE75675.1"/>
    <property type="molecule type" value="Genomic_DNA"/>
</dbReference>
<dbReference type="SUPFAM" id="SSF55083">
    <property type="entry name" value="6-hydroxymethyl-7,8-dihydropterin pyrophosphokinase, HPPK"/>
    <property type="match status" value="1"/>
</dbReference>
<keyword evidence="6" id="KW-0547">Nucleotide-binding</keyword>
<dbReference type="InterPro" id="IPR000550">
    <property type="entry name" value="Hppk"/>
</dbReference>
<evidence type="ECO:0000256" key="12">
    <source>
        <dbReference type="ARBA" id="ARBA00033413"/>
    </source>
</evidence>
<dbReference type="CDD" id="cd00483">
    <property type="entry name" value="HPPK"/>
    <property type="match status" value="1"/>
</dbReference>
<dbReference type="Proteomes" id="UP000658258">
    <property type="component" value="Unassembled WGS sequence"/>
</dbReference>
<keyword evidence="8" id="KW-0067">ATP-binding</keyword>
<dbReference type="PANTHER" id="PTHR43071:SF1">
    <property type="entry name" value="2-AMINO-4-HYDROXY-6-HYDROXYMETHYLDIHYDROPTERIDINE PYROPHOSPHOKINASE"/>
    <property type="match status" value="1"/>
</dbReference>